<gene>
    <name evidence="2" type="ORF">K3152_01145</name>
</gene>
<accession>A0ABS7IU04</accession>
<comment type="caution">
    <text evidence="2">The sequence shown here is derived from an EMBL/GenBank/DDBJ whole genome shotgun (WGS) entry which is preliminary data.</text>
</comment>
<dbReference type="Proteomes" id="UP000783253">
    <property type="component" value="Unassembled WGS sequence"/>
</dbReference>
<reference evidence="2 3" key="1">
    <citation type="submission" date="2021-08" db="EMBL/GenBank/DDBJ databases">
        <title>Comparative Genomics Analysis of the Genus Qipengyuania Reveals Extensive Genetic Diversity and Metabolic Versatility, Including the Description of Fifteen Novel Species.</title>
        <authorList>
            <person name="Liu Y."/>
        </authorList>
    </citation>
    <scope>NUCLEOTIDE SEQUENCE [LARGE SCALE GENOMIC DNA]</scope>
    <source>
        <strain evidence="2 3">1NDH17</strain>
    </source>
</reference>
<dbReference type="RefSeq" id="WP_221572269.1">
    <property type="nucleotide sequence ID" value="NZ_JAIGNK010000001.1"/>
</dbReference>
<feature type="signal peptide" evidence="1">
    <location>
        <begin position="1"/>
        <end position="21"/>
    </location>
</feature>
<dbReference type="EMBL" id="JAIGNK010000001">
    <property type="protein sequence ID" value="MBX7456844.1"/>
    <property type="molecule type" value="Genomic_DNA"/>
</dbReference>
<feature type="chain" id="PRO_5046196885" evidence="1">
    <location>
        <begin position="22"/>
        <end position="130"/>
    </location>
</feature>
<sequence>MKKLALALSATLMLAGTAADAQQRVQAQQPQPRQPGYEAPKMNPVLTELKALRAHVDALEERAGKQILVFHFSQGQAPGESENDYQTNQQNAAMLCEQFLKDRYGRVVSYRIHSANGFFYFSHLLCETKP</sequence>
<evidence type="ECO:0000256" key="1">
    <source>
        <dbReference type="SAM" id="SignalP"/>
    </source>
</evidence>
<name>A0ABS7IU04_9SPHN</name>
<keyword evidence="3" id="KW-1185">Reference proteome</keyword>
<proteinExistence type="predicted"/>
<organism evidence="2 3">
    <name type="scientific">Qipengyuania polymorpha</name>
    <dbReference type="NCBI Taxonomy" id="2867234"/>
    <lineage>
        <taxon>Bacteria</taxon>
        <taxon>Pseudomonadati</taxon>
        <taxon>Pseudomonadota</taxon>
        <taxon>Alphaproteobacteria</taxon>
        <taxon>Sphingomonadales</taxon>
        <taxon>Erythrobacteraceae</taxon>
        <taxon>Qipengyuania</taxon>
    </lineage>
</organism>
<keyword evidence="1" id="KW-0732">Signal</keyword>
<protein>
    <submittedName>
        <fullName evidence="2">Uncharacterized protein</fullName>
    </submittedName>
</protein>
<evidence type="ECO:0000313" key="2">
    <source>
        <dbReference type="EMBL" id="MBX7456844.1"/>
    </source>
</evidence>
<evidence type="ECO:0000313" key="3">
    <source>
        <dbReference type="Proteomes" id="UP000783253"/>
    </source>
</evidence>